<comment type="subcellular location">
    <subcellularLocation>
        <location evidence="1">Endoplasmic reticulum membrane</location>
        <topology evidence="1">Single-pass membrane protein</topology>
    </subcellularLocation>
</comment>
<dbReference type="AlphaFoldDB" id="A0A0C3PVA8"/>
<dbReference type="PRINTS" id="PR00626">
    <property type="entry name" value="CALRETICULIN"/>
</dbReference>
<dbReference type="SUPFAM" id="SSF63887">
    <property type="entry name" value="P-domain of calnexin/calreticulin"/>
    <property type="match status" value="1"/>
</dbReference>
<dbReference type="STRING" id="745531.A0A0C3PVA8"/>
<feature type="region of interest" description="Disordered" evidence="10">
    <location>
        <begin position="282"/>
        <end position="317"/>
    </location>
</feature>
<keyword evidence="12" id="KW-1185">Reference proteome</keyword>
<sequence length="551" mass="60661">MRSVALSASAILVCAAASASADEAVKPVFKPTSIKAPFLEQFTDDWSDRWTPSEATKKTPVGGETFSYVGKWEVEDAENVLVEGDKGLVAKTKAAHHAISAPFQSTVDFSDKPLVVQYEVAYQKGGNCGGGYVKLLEDGFQTAGKEFSDKTPWTIMFGPDLTCPGTKVHFIFRHQNPISGEFEEKHLKLPPKPSFDKNTNLFTLVLHPNSTYDVRFNGESHNTGSLLEDFDPSVNPPQEIDDPEDKKPEDWVDTKRISDPDATKPEDWDEEAPYEIADEEAVKPEGWLDDEPEFVPDPDAEKPEEWDDEEDGDWIAPTVRNPKCDEAPGCGEWKRPFKPNPAYKGKWFAPMIDNPEYKGEWAPRKIPNPNYFEDLTPVKSLKPIGGVGIELWSMTEDILFDNLYVGHSVEDAAALAAETWEVKHAAEEAAKKAKLVENDEDEPPVSFQEDPVAFIRAQIFTFIDALKVDPIFAVKSQPETAAGLTLALTTLFGMIGVLFGLIGGQQKPITTSVKKTDTPSADDKAAKAKTDAAPSAAAGGEKTETPVKKRK</sequence>
<dbReference type="FunFam" id="2.60.120.200:FF:000011">
    <property type="entry name" value="Probable calnexin"/>
    <property type="match status" value="1"/>
</dbReference>
<evidence type="ECO:0000256" key="3">
    <source>
        <dbReference type="ARBA" id="ARBA00022692"/>
    </source>
</evidence>
<keyword evidence="7 9" id="KW-0143">Chaperone</keyword>
<name>A0A0C3PVA8_PHLG1</name>
<feature type="compositionally biased region" description="Basic and acidic residues" evidence="10">
    <location>
        <begin position="541"/>
        <end position="551"/>
    </location>
</feature>
<keyword evidence="4 9" id="KW-0256">Endoplasmic reticulum</keyword>
<feature type="region of interest" description="Disordered" evidence="10">
    <location>
        <begin position="510"/>
        <end position="551"/>
    </location>
</feature>
<dbReference type="OrthoDB" id="1938156at2759"/>
<dbReference type="Pfam" id="PF00262">
    <property type="entry name" value="Calreticulin"/>
    <property type="match status" value="1"/>
</dbReference>
<dbReference type="InterPro" id="IPR001580">
    <property type="entry name" value="Calret/calnex"/>
</dbReference>
<evidence type="ECO:0000256" key="6">
    <source>
        <dbReference type="ARBA" id="ARBA00023136"/>
    </source>
</evidence>
<keyword evidence="9" id="KW-0732">Signal</keyword>
<dbReference type="PANTHER" id="PTHR11073">
    <property type="entry name" value="CALRETICULIN AND CALNEXIN"/>
    <property type="match status" value="1"/>
</dbReference>
<evidence type="ECO:0000256" key="10">
    <source>
        <dbReference type="SAM" id="MobiDB-lite"/>
    </source>
</evidence>
<dbReference type="PANTHER" id="PTHR11073:SF1">
    <property type="entry name" value="CALNEXIN 14D-RELATED"/>
    <property type="match status" value="1"/>
</dbReference>
<proteinExistence type="inferred from homology"/>
<dbReference type="SUPFAM" id="SSF49899">
    <property type="entry name" value="Concanavalin A-like lectins/glucanases"/>
    <property type="match status" value="1"/>
</dbReference>
<reference evidence="11 12" key="1">
    <citation type="journal article" date="2014" name="PLoS Genet.">
        <title>Analysis of the Phlebiopsis gigantea genome, transcriptome and secretome provides insight into its pioneer colonization strategies of wood.</title>
        <authorList>
            <person name="Hori C."/>
            <person name="Ishida T."/>
            <person name="Igarashi K."/>
            <person name="Samejima M."/>
            <person name="Suzuki H."/>
            <person name="Master E."/>
            <person name="Ferreira P."/>
            <person name="Ruiz-Duenas F.J."/>
            <person name="Held B."/>
            <person name="Canessa P."/>
            <person name="Larrondo L.F."/>
            <person name="Schmoll M."/>
            <person name="Druzhinina I.S."/>
            <person name="Kubicek C.P."/>
            <person name="Gaskell J.A."/>
            <person name="Kersten P."/>
            <person name="St John F."/>
            <person name="Glasner J."/>
            <person name="Sabat G."/>
            <person name="Splinter BonDurant S."/>
            <person name="Syed K."/>
            <person name="Yadav J."/>
            <person name="Mgbeahuruike A.C."/>
            <person name="Kovalchuk A."/>
            <person name="Asiegbu F.O."/>
            <person name="Lackner G."/>
            <person name="Hoffmeister D."/>
            <person name="Rencoret J."/>
            <person name="Gutierrez A."/>
            <person name="Sun H."/>
            <person name="Lindquist E."/>
            <person name="Barry K."/>
            <person name="Riley R."/>
            <person name="Grigoriev I.V."/>
            <person name="Henrissat B."/>
            <person name="Kues U."/>
            <person name="Berka R.M."/>
            <person name="Martinez A.T."/>
            <person name="Covert S.F."/>
            <person name="Blanchette R.A."/>
            <person name="Cullen D."/>
        </authorList>
    </citation>
    <scope>NUCLEOTIDE SEQUENCE [LARGE SCALE GENOMIC DNA]</scope>
    <source>
        <strain evidence="11 12">11061_1 CR5-6</strain>
    </source>
</reference>
<evidence type="ECO:0000256" key="4">
    <source>
        <dbReference type="ARBA" id="ARBA00022824"/>
    </source>
</evidence>
<evidence type="ECO:0000313" key="12">
    <source>
        <dbReference type="Proteomes" id="UP000053257"/>
    </source>
</evidence>
<dbReference type="GO" id="GO:0005789">
    <property type="term" value="C:endoplasmic reticulum membrane"/>
    <property type="evidence" value="ECO:0007669"/>
    <property type="project" value="UniProtKB-SubCell"/>
</dbReference>
<feature type="compositionally biased region" description="Acidic residues" evidence="10">
    <location>
        <begin position="287"/>
        <end position="313"/>
    </location>
</feature>
<dbReference type="EMBL" id="KN840444">
    <property type="protein sequence ID" value="KIP11763.1"/>
    <property type="molecule type" value="Genomic_DNA"/>
</dbReference>
<evidence type="ECO:0000256" key="8">
    <source>
        <dbReference type="ARBA" id="ARBA00040224"/>
    </source>
</evidence>
<organism evidence="11 12">
    <name type="scientific">Phlebiopsis gigantea (strain 11061_1 CR5-6)</name>
    <name type="common">White-rot fungus</name>
    <name type="synonym">Peniophora gigantea</name>
    <dbReference type="NCBI Taxonomy" id="745531"/>
    <lineage>
        <taxon>Eukaryota</taxon>
        <taxon>Fungi</taxon>
        <taxon>Dikarya</taxon>
        <taxon>Basidiomycota</taxon>
        <taxon>Agaricomycotina</taxon>
        <taxon>Agaricomycetes</taxon>
        <taxon>Polyporales</taxon>
        <taxon>Phanerochaetaceae</taxon>
        <taxon>Phlebiopsis</taxon>
    </lineage>
</organism>
<gene>
    <name evidence="11" type="ORF">PHLGIDRAFT_17911</name>
</gene>
<keyword evidence="3 9" id="KW-0812">Transmembrane</keyword>
<comment type="similarity">
    <text evidence="2 9">Belongs to the calreticulin family.</text>
</comment>
<dbReference type="Gene3D" id="2.10.250.10">
    <property type="entry name" value="Calreticulin/calnexin, P domain"/>
    <property type="match status" value="1"/>
</dbReference>
<dbReference type="GO" id="GO:0006457">
    <property type="term" value="P:protein folding"/>
    <property type="evidence" value="ECO:0007669"/>
    <property type="project" value="InterPro"/>
</dbReference>
<feature type="compositionally biased region" description="Basic and acidic residues" evidence="10">
    <location>
        <begin position="244"/>
        <end position="266"/>
    </location>
</feature>
<dbReference type="GO" id="GO:0036503">
    <property type="term" value="P:ERAD pathway"/>
    <property type="evidence" value="ECO:0007669"/>
    <property type="project" value="TreeGrafter"/>
</dbReference>
<evidence type="ECO:0000313" key="11">
    <source>
        <dbReference type="EMBL" id="KIP11763.1"/>
    </source>
</evidence>
<feature type="signal peptide" evidence="9">
    <location>
        <begin position="1"/>
        <end position="21"/>
    </location>
</feature>
<feature type="transmembrane region" description="Helical" evidence="9">
    <location>
        <begin position="481"/>
        <end position="502"/>
    </location>
</feature>
<feature type="region of interest" description="Disordered" evidence="10">
    <location>
        <begin position="217"/>
        <end position="270"/>
    </location>
</feature>
<dbReference type="Proteomes" id="UP000053257">
    <property type="component" value="Unassembled WGS sequence"/>
</dbReference>
<evidence type="ECO:0000256" key="7">
    <source>
        <dbReference type="ARBA" id="ARBA00023186"/>
    </source>
</evidence>
<dbReference type="GO" id="GO:0005509">
    <property type="term" value="F:calcium ion binding"/>
    <property type="evidence" value="ECO:0007669"/>
    <property type="project" value="InterPro"/>
</dbReference>
<dbReference type="Gene3D" id="2.60.120.200">
    <property type="match status" value="1"/>
</dbReference>
<dbReference type="InterPro" id="IPR013320">
    <property type="entry name" value="ConA-like_dom_sf"/>
</dbReference>
<dbReference type="HOGENOM" id="CLU_018224_1_2_1"/>
<feature type="compositionally biased region" description="Basic and acidic residues" evidence="10">
    <location>
        <begin position="514"/>
        <end position="530"/>
    </location>
</feature>
<feature type="chain" id="PRO_5005111156" description="Calnexin" evidence="9">
    <location>
        <begin position="22"/>
        <end position="551"/>
    </location>
</feature>
<evidence type="ECO:0000256" key="1">
    <source>
        <dbReference type="ARBA" id="ARBA00004389"/>
    </source>
</evidence>
<evidence type="ECO:0000256" key="5">
    <source>
        <dbReference type="ARBA" id="ARBA00022989"/>
    </source>
</evidence>
<protein>
    <recommendedName>
        <fullName evidence="8">Calnexin</fullName>
    </recommendedName>
</protein>
<dbReference type="InterPro" id="IPR009033">
    <property type="entry name" value="Calreticulin/calnexin_P_dom_sf"/>
</dbReference>
<accession>A0A0C3PVA8</accession>
<dbReference type="FunFam" id="2.10.250.10:FF:000001">
    <property type="entry name" value="Calnexin homolog"/>
    <property type="match status" value="1"/>
</dbReference>
<keyword evidence="6 9" id="KW-0472">Membrane</keyword>
<evidence type="ECO:0000256" key="9">
    <source>
        <dbReference type="RuleBase" id="RU362126"/>
    </source>
</evidence>
<keyword evidence="5 9" id="KW-1133">Transmembrane helix</keyword>
<evidence type="ECO:0000256" key="2">
    <source>
        <dbReference type="ARBA" id="ARBA00010983"/>
    </source>
</evidence>
<dbReference type="GO" id="GO:0051082">
    <property type="term" value="F:unfolded protein binding"/>
    <property type="evidence" value="ECO:0007669"/>
    <property type="project" value="InterPro"/>
</dbReference>